<evidence type="ECO:0000313" key="5">
    <source>
        <dbReference type="Proteomes" id="UP000253975"/>
    </source>
</evidence>
<evidence type="ECO:0000256" key="3">
    <source>
        <dbReference type="SAM" id="SignalP"/>
    </source>
</evidence>
<evidence type="ECO:0008006" key="6">
    <source>
        <dbReference type="Google" id="ProtNLM"/>
    </source>
</evidence>
<gene>
    <name evidence="4" type="ORF">C1881_07695</name>
</gene>
<feature type="signal peptide" evidence="3">
    <location>
        <begin position="1"/>
        <end position="28"/>
    </location>
</feature>
<dbReference type="InterPro" id="IPR018337">
    <property type="entry name" value="Cell_wall/Cho-bd_repeat"/>
</dbReference>
<evidence type="ECO:0000256" key="2">
    <source>
        <dbReference type="PROSITE-ProRule" id="PRU00591"/>
    </source>
</evidence>
<protein>
    <recommendedName>
        <fullName evidence="6">NlpC/P60 domain-containing protein</fullName>
    </recommendedName>
</protein>
<feature type="repeat" description="Cell wall-binding" evidence="2">
    <location>
        <begin position="482"/>
        <end position="501"/>
    </location>
</feature>
<feature type="repeat" description="Cell wall-binding" evidence="2">
    <location>
        <begin position="238"/>
        <end position="257"/>
    </location>
</feature>
<organism evidence="4 5">
    <name type="scientific">Slackia isoflavoniconvertens</name>
    <dbReference type="NCBI Taxonomy" id="572010"/>
    <lineage>
        <taxon>Bacteria</taxon>
        <taxon>Bacillati</taxon>
        <taxon>Actinomycetota</taxon>
        <taxon>Coriobacteriia</taxon>
        <taxon>Eggerthellales</taxon>
        <taxon>Eggerthellaceae</taxon>
        <taxon>Slackia</taxon>
    </lineage>
</organism>
<keyword evidence="1" id="KW-0677">Repeat</keyword>
<accession>A0A369LD25</accession>
<feature type="chain" id="PRO_5038557994" description="NlpC/P60 domain-containing protein" evidence="3">
    <location>
        <begin position="29"/>
        <end position="679"/>
    </location>
</feature>
<evidence type="ECO:0000256" key="1">
    <source>
        <dbReference type="ARBA" id="ARBA00022737"/>
    </source>
</evidence>
<dbReference type="SUPFAM" id="SSF69360">
    <property type="entry name" value="Cell wall binding repeat"/>
    <property type="match status" value="3"/>
</dbReference>
<dbReference type="AlphaFoldDB" id="A0A369LD25"/>
<reference evidence="4 5" key="1">
    <citation type="journal article" date="2018" name="Elife">
        <title>Discovery and characterization of a prevalent human gut bacterial enzyme sufficient for the inactivation of a family of plant toxins.</title>
        <authorList>
            <person name="Koppel N."/>
            <person name="Bisanz J.E."/>
            <person name="Pandelia M.E."/>
            <person name="Turnbaugh P.J."/>
            <person name="Balskus E.P."/>
        </authorList>
    </citation>
    <scope>NUCLEOTIDE SEQUENCE [LARGE SCALE GENOMIC DNA]</scope>
    <source>
        <strain evidence="4 5">OB21 GAM31</strain>
    </source>
</reference>
<comment type="caution">
    <text evidence="4">The sequence shown here is derived from an EMBL/GenBank/DDBJ whole genome shotgun (WGS) entry which is preliminary data.</text>
</comment>
<dbReference type="Proteomes" id="UP000253975">
    <property type="component" value="Unassembled WGS sequence"/>
</dbReference>
<evidence type="ECO:0000313" key="4">
    <source>
        <dbReference type="EMBL" id="RDB57230.1"/>
    </source>
</evidence>
<proteinExistence type="predicted"/>
<dbReference type="EMBL" id="PPTO01000012">
    <property type="protein sequence ID" value="RDB57230.1"/>
    <property type="molecule type" value="Genomic_DNA"/>
</dbReference>
<dbReference type="Pfam" id="PF01473">
    <property type="entry name" value="Choline_bind_1"/>
    <property type="match status" value="2"/>
</dbReference>
<dbReference type="RefSeq" id="WP_114615947.1">
    <property type="nucleotide sequence ID" value="NZ_PPTO01000012.1"/>
</dbReference>
<dbReference type="Pfam" id="PF19127">
    <property type="entry name" value="Choline_bind_3"/>
    <property type="match status" value="4"/>
</dbReference>
<sequence>MKKTCKAACPLALVAVVSLTLLPGVAWAQAASVEPAESLVGAEQAGDEAAFAVAEANGAQAEGKEPQEVQPSFDQVLCELESTSAEYTGVAITPQVTVRDGERLLVEGRDYAVSYENNVVPGEASVLIEGSGDYAGFEARVPFAIVKSEGNRIALPGSWQRNGAGWWYAYDDGGYPTSCILEVDGALYRFDSAGYMYAGWYILNGAWQYSYPNGVVASGWAFVGGSWYYLDPQTGDMRTGWVNDSGTWYFTNSSGVMQTGWLCRFGTWYWLNGSGAMAHSWAWIDGSWYLFAEDGKMLTGWQKADGEWFLLNGSGAMQTGWALRGETWYYLAGSGVMATGREEVGGSWYAFDDSGAIKTGWVLCDDGWVYAQPSGALQTGWLAKGGWYWLDPERQGLMVVGIQQIGGAWYKFQDSGRMESSCWFEFEDGRAAHASASGAVDYYAKYDENGDVVLKKENGDSFAGWELLGSSWFHFDENGAYDTGWEYINGAWYYFGSDGAMLTGWFKDAGKWYYLASLGAMVTGWHTIDSHYYQFGGDGAMLEAEPSATTDMQRQLVAACSAVPTPGPGLCSEWVALVFNRIGQGQLLPNNDYDADDMFYAYCGLDNLSELRVGMIIAVPSHTHTYAGSIWGHICIYVGNNTVMDNIGRIRTMPLDEWLSYYTTTYSPKWGWYNGVPLE</sequence>
<dbReference type="Gene3D" id="2.10.270.10">
    <property type="entry name" value="Cholin Binding"/>
    <property type="match status" value="3"/>
</dbReference>
<dbReference type="Gene3D" id="2.10.270.20">
    <property type="match status" value="2"/>
</dbReference>
<dbReference type="PROSITE" id="PS51170">
    <property type="entry name" value="CW"/>
    <property type="match status" value="3"/>
</dbReference>
<name>A0A369LD25_9ACTN</name>
<feature type="repeat" description="Cell wall-binding" evidence="2">
    <location>
        <begin position="502"/>
        <end position="521"/>
    </location>
</feature>
<keyword evidence="3" id="KW-0732">Signal</keyword>